<evidence type="ECO:0000313" key="3">
    <source>
        <dbReference type="Proteomes" id="UP000050326"/>
    </source>
</evidence>
<dbReference type="InterPro" id="IPR046716">
    <property type="entry name" value="DUF6608"/>
</dbReference>
<protein>
    <submittedName>
        <fullName evidence="2">Uncharacterized protein</fullName>
    </submittedName>
</protein>
<proteinExistence type="predicted"/>
<keyword evidence="1" id="KW-0472">Membrane</keyword>
<dbReference type="AlphaFoldDB" id="A0A0P8WNW2"/>
<comment type="caution">
    <text evidence="2">The sequence shown here is derived from an EMBL/GenBank/DDBJ whole genome shotgun (WGS) entry which is preliminary data.</text>
</comment>
<dbReference type="STRING" id="36849.OXPF_24180"/>
<gene>
    <name evidence="2" type="ORF">OXPF_24180</name>
</gene>
<keyword evidence="1" id="KW-1133">Transmembrane helix</keyword>
<dbReference type="OrthoDB" id="1957256at2"/>
<accession>A0A0P8WNW2</accession>
<dbReference type="EMBL" id="LKET01000032">
    <property type="protein sequence ID" value="KPU44250.1"/>
    <property type="molecule type" value="Genomic_DNA"/>
</dbReference>
<evidence type="ECO:0000256" key="1">
    <source>
        <dbReference type="SAM" id="Phobius"/>
    </source>
</evidence>
<reference evidence="2 3" key="1">
    <citation type="submission" date="2015-09" db="EMBL/GenBank/DDBJ databases">
        <title>Genome sequence of Oxobacter pfennigii DSM 3222.</title>
        <authorList>
            <person name="Poehlein A."/>
            <person name="Bengelsdorf F.R."/>
            <person name="Schiel-Bengelsdorf B."/>
            <person name="Duerre P."/>
            <person name="Daniel R."/>
        </authorList>
    </citation>
    <scope>NUCLEOTIDE SEQUENCE [LARGE SCALE GENOMIC DNA]</scope>
    <source>
        <strain evidence="2 3">DSM 3222</strain>
    </source>
</reference>
<organism evidence="2 3">
    <name type="scientific">Oxobacter pfennigii</name>
    <dbReference type="NCBI Taxonomy" id="36849"/>
    <lineage>
        <taxon>Bacteria</taxon>
        <taxon>Bacillati</taxon>
        <taxon>Bacillota</taxon>
        <taxon>Clostridia</taxon>
        <taxon>Eubacteriales</taxon>
        <taxon>Clostridiaceae</taxon>
        <taxon>Oxobacter</taxon>
    </lineage>
</organism>
<feature type="transmembrane region" description="Helical" evidence="1">
    <location>
        <begin position="44"/>
        <end position="62"/>
    </location>
</feature>
<keyword evidence="1" id="KW-0812">Transmembrane</keyword>
<feature type="transmembrane region" description="Helical" evidence="1">
    <location>
        <begin position="12"/>
        <end position="32"/>
    </location>
</feature>
<dbReference type="Pfam" id="PF20312">
    <property type="entry name" value="DUF6608"/>
    <property type="match status" value="1"/>
</dbReference>
<name>A0A0P8WNW2_9CLOT</name>
<evidence type="ECO:0000313" key="2">
    <source>
        <dbReference type="EMBL" id="KPU44250.1"/>
    </source>
</evidence>
<sequence>MKEKLYFITRRYAVIYCVFYTITTIISSLINLYQGVIYDTHMHLINRAIVVLIGILAIAIVTNMNFKLKILNHIIPYTITMLLVLAYVWFTGLFDELHKNAYRDIFLNYTAIYAVITVIWILKDKYANKKVNNISS</sequence>
<feature type="transmembrane region" description="Helical" evidence="1">
    <location>
        <begin position="106"/>
        <end position="122"/>
    </location>
</feature>
<dbReference type="RefSeq" id="WP_054875433.1">
    <property type="nucleotide sequence ID" value="NZ_LKET01000032.1"/>
</dbReference>
<keyword evidence="3" id="KW-1185">Reference proteome</keyword>
<dbReference type="Proteomes" id="UP000050326">
    <property type="component" value="Unassembled WGS sequence"/>
</dbReference>
<feature type="transmembrane region" description="Helical" evidence="1">
    <location>
        <begin position="74"/>
        <end position="94"/>
    </location>
</feature>